<dbReference type="Pfam" id="PF04883">
    <property type="entry name" value="HK97-gp10_like"/>
    <property type="match status" value="1"/>
</dbReference>
<dbReference type="Proteomes" id="UP000306912">
    <property type="component" value="Unassembled WGS sequence"/>
</dbReference>
<organism evidence="1 2">
    <name type="scientific">Culicoidibacter larvae</name>
    <dbReference type="NCBI Taxonomy" id="2579976"/>
    <lineage>
        <taxon>Bacteria</taxon>
        <taxon>Bacillati</taxon>
        <taxon>Bacillota</taxon>
        <taxon>Culicoidibacteria</taxon>
        <taxon>Culicoidibacterales</taxon>
        <taxon>Culicoidibacteraceae</taxon>
        <taxon>Culicoidibacter</taxon>
    </lineage>
</organism>
<dbReference type="InterPro" id="IPR010064">
    <property type="entry name" value="HK97-gp10_tail"/>
</dbReference>
<dbReference type="RefSeq" id="WP_138191741.1">
    <property type="nucleotide sequence ID" value="NZ_VBWP01000009.1"/>
</dbReference>
<keyword evidence="2" id="KW-1185">Reference proteome</keyword>
<dbReference type="EMBL" id="VBWP01000009">
    <property type="protein sequence ID" value="TLG72050.1"/>
    <property type="molecule type" value="Genomic_DNA"/>
</dbReference>
<protein>
    <recommendedName>
        <fullName evidence="3">HK97 gp10 family phage protein</fullName>
    </recommendedName>
</protein>
<comment type="caution">
    <text evidence="1">The sequence shown here is derived from an EMBL/GenBank/DDBJ whole genome shotgun (WGS) entry which is preliminary data.</text>
</comment>
<evidence type="ECO:0008006" key="3">
    <source>
        <dbReference type="Google" id="ProtNLM"/>
    </source>
</evidence>
<proteinExistence type="predicted"/>
<dbReference type="NCBIfam" id="TIGR01725">
    <property type="entry name" value="phge_HK97_gp10"/>
    <property type="match status" value="1"/>
</dbReference>
<evidence type="ECO:0000313" key="1">
    <source>
        <dbReference type="EMBL" id="TLG72050.1"/>
    </source>
</evidence>
<name>A0A5R8QAY2_9FIRM</name>
<dbReference type="AlphaFoldDB" id="A0A5R8QAY2"/>
<dbReference type="InParanoid" id="A0A5R8QAY2"/>
<dbReference type="OrthoDB" id="886754at2"/>
<reference evidence="1 2" key="1">
    <citation type="submission" date="2019-05" db="EMBL/GenBank/DDBJ databases">
        <title>Culicoidintestinum kansasii gen. nov., sp. nov. from the gastrointestinal tract of the biting midge, Culicoides sonorensis.</title>
        <authorList>
            <person name="Neupane S."/>
            <person name="Ghosh A."/>
            <person name="Gunther S."/>
            <person name="Martin K."/>
            <person name="Zurek L."/>
        </authorList>
    </citation>
    <scope>NUCLEOTIDE SEQUENCE [LARGE SCALE GENOMIC DNA]</scope>
    <source>
        <strain evidence="1 2">CS-1</strain>
    </source>
</reference>
<gene>
    <name evidence="1" type="ORF">FEZ08_09460</name>
</gene>
<sequence length="121" mass="13556">MSNDLETAFEFVSDTLRKLELNPTQIGNITEKAAQHGVEKVQSQAEFVKGYSKGAIKKDGIAYQIEEDGTASIGWTADEFYGRFVEDGTEFQQAQPYLRPTLESETEAMMDIVAKEIEKLI</sequence>
<evidence type="ECO:0000313" key="2">
    <source>
        <dbReference type="Proteomes" id="UP000306912"/>
    </source>
</evidence>
<accession>A0A5R8QAY2</accession>